<keyword evidence="3" id="KW-1185">Reference proteome</keyword>
<gene>
    <name evidence="2" type="ORF">BDP27DRAFT_1366654</name>
</gene>
<feature type="compositionally biased region" description="Polar residues" evidence="1">
    <location>
        <begin position="68"/>
        <end position="82"/>
    </location>
</feature>
<feature type="region of interest" description="Disordered" evidence="1">
    <location>
        <begin position="41"/>
        <end position="83"/>
    </location>
</feature>
<evidence type="ECO:0000256" key="1">
    <source>
        <dbReference type="SAM" id="MobiDB-lite"/>
    </source>
</evidence>
<feature type="compositionally biased region" description="Polar residues" evidence="1">
    <location>
        <begin position="41"/>
        <end position="56"/>
    </location>
</feature>
<accession>A0A9P5U3Q7</accession>
<sequence>MIGAAADSLSKEDLGGMCSLPRRKLTNFTKASTFKQESVKTESSSYCGNAQPTSHCNPFGRGHRSPKSPENPQVTSGTSGSKLWSPRVGVEECIWGEDVARGANLSISHIAKVDERTLLQAIGSELASEMETMTVLLSNRRSPIGLLMNTDWLLEWFGQCRYGSLVPQAGVKVKDFPNPSFTHPPKKRSLAGDSENGVMGIVNAQRALAYYLSLTIRSGIGSGAGPHKLFMNDLKTWRLQQSPVRGWILFEVLTDLIIPSTRVDVIIHGCKTLDQLQVRIALHETTGSLKEVRLATIDALQKNSGLDPSSTNLRETVGAHQPRVTYIRRRLPAAAGKVHTPLSPLSHQRLSEIGQFCGYYSRLRLSSQKGGHASLLTVTRCKGGVTRKKIPCLDRRRLNFKFRRVVPTRSSAYQKSHGELLITRCKDIPNLPLKAQTIRDR</sequence>
<comment type="caution">
    <text evidence="2">The sequence shown here is derived from an EMBL/GenBank/DDBJ whole genome shotgun (WGS) entry which is preliminary data.</text>
</comment>
<reference evidence="2" key="1">
    <citation type="submission" date="2020-11" db="EMBL/GenBank/DDBJ databases">
        <authorList>
            <consortium name="DOE Joint Genome Institute"/>
            <person name="Ahrendt S."/>
            <person name="Riley R."/>
            <person name="Andreopoulos W."/>
            <person name="Labutti K."/>
            <person name="Pangilinan J."/>
            <person name="Ruiz-Duenas F.J."/>
            <person name="Barrasa J.M."/>
            <person name="Sanchez-Garcia M."/>
            <person name="Camarero S."/>
            <person name="Miyauchi S."/>
            <person name="Serrano A."/>
            <person name="Linde D."/>
            <person name="Babiker R."/>
            <person name="Drula E."/>
            <person name="Ayuso-Fernandez I."/>
            <person name="Pacheco R."/>
            <person name="Padilla G."/>
            <person name="Ferreira P."/>
            <person name="Barriuso J."/>
            <person name="Kellner H."/>
            <person name="Castanera R."/>
            <person name="Alfaro M."/>
            <person name="Ramirez L."/>
            <person name="Pisabarro A.G."/>
            <person name="Kuo A."/>
            <person name="Tritt A."/>
            <person name="Lipzen A."/>
            <person name="He G."/>
            <person name="Yan M."/>
            <person name="Ng V."/>
            <person name="Cullen D."/>
            <person name="Martin F."/>
            <person name="Rosso M.-N."/>
            <person name="Henrissat B."/>
            <person name="Hibbett D."/>
            <person name="Martinez A.T."/>
            <person name="Grigoriev I.V."/>
        </authorList>
    </citation>
    <scope>NUCLEOTIDE SEQUENCE</scope>
    <source>
        <strain evidence="2">AH 40177</strain>
    </source>
</reference>
<dbReference type="AlphaFoldDB" id="A0A9P5U3Q7"/>
<organism evidence="2 3">
    <name type="scientific">Rhodocollybia butyracea</name>
    <dbReference type="NCBI Taxonomy" id="206335"/>
    <lineage>
        <taxon>Eukaryota</taxon>
        <taxon>Fungi</taxon>
        <taxon>Dikarya</taxon>
        <taxon>Basidiomycota</taxon>
        <taxon>Agaricomycotina</taxon>
        <taxon>Agaricomycetes</taxon>
        <taxon>Agaricomycetidae</taxon>
        <taxon>Agaricales</taxon>
        <taxon>Marasmiineae</taxon>
        <taxon>Omphalotaceae</taxon>
        <taxon>Rhodocollybia</taxon>
    </lineage>
</organism>
<name>A0A9P5U3Q7_9AGAR</name>
<dbReference type="EMBL" id="JADNRY010000108">
    <property type="protein sequence ID" value="KAF9065176.1"/>
    <property type="molecule type" value="Genomic_DNA"/>
</dbReference>
<protein>
    <submittedName>
        <fullName evidence="2">Uncharacterized protein</fullName>
    </submittedName>
</protein>
<proteinExistence type="predicted"/>
<evidence type="ECO:0000313" key="2">
    <source>
        <dbReference type="EMBL" id="KAF9065176.1"/>
    </source>
</evidence>
<evidence type="ECO:0000313" key="3">
    <source>
        <dbReference type="Proteomes" id="UP000772434"/>
    </source>
</evidence>
<dbReference type="Proteomes" id="UP000772434">
    <property type="component" value="Unassembled WGS sequence"/>
</dbReference>